<accession>A0A9Q3EAC1</accession>
<feature type="compositionally biased region" description="Basic and acidic residues" evidence="1">
    <location>
        <begin position="690"/>
        <end position="706"/>
    </location>
</feature>
<dbReference type="Proteomes" id="UP000765509">
    <property type="component" value="Unassembled WGS sequence"/>
</dbReference>
<organism evidence="2 3">
    <name type="scientific">Austropuccinia psidii MF-1</name>
    <dbReference type="NCBI Taxonomy" id="1389203"/>
    <lineage>
        <taxon>Eukaryota</taxon>
        <taxon>Fungi</taxon>
        <taxon>Dikarya</taxon>
        <taxon>Basidiomycota</taxon>
        <taxon>Pucciniomycotina</taxon>
        <taxon>Pucciniomycetes</taxon>
        <taxon>Pucciniales</taxon>
        <taxon>Sphaerophragmiaceae</taxon>
        <taxon>Austropuccinia</taxon>
    </lineage>
</organism>
<sequence length="786" mass="90098">MDPHLFREYDNAGPLSSAYPTSYQNPGLVSDDYSTPYDENRQKYLDSNLPVFDSHYRSSEFPHESSKPQPFDSAWEHKQEDANLSHLLDENLDPEWVYPNDIGDDSCMPSSFHCNPGTVYKNTKRGHVFGKNGIIDMDPQSQKLRNEDSNIFHSDSETTRLFDTDPMTLNDMMHSDLVTNGLYAPEQEQMKDMIPPNLATSGIYPETQGQMENMLHPVLASSGIYDEEQKMKHLVDLMATSSICAFPRAQSLGRKLGQLGARGSLEEALMMEEKQRAIDYDNRHLDLQKPLHTHTHRNSDEAKLRNQQLSPSDRLDRLHDEAFLEDQHKVMTYADPSGSFESPDPFQLLLHNESRLLSPERALMRVLHAGSEKRSLGDIKRELELKGRLGLDYPSEFASDYAMKKNHRFGPSYFYQADHIDEFYPRTDITSGYDHRYGASLNDPYYRQVVSVLPHEFLLSSDPLLTSRMATGRSYKRGLGHSVRNPFLHGIDYNYGYGAIKPLLAYGLSPRTLQPNYGKVLDDLYLYEMMLHLDHKINEQEKLRRWHERLQWEELSEIQRRLSWLKMSTIDGSRLGLGLGSYWGHKLNGIPINRSFGYANVVWETGIKRGGLTRSDLPPGHFHPMSSSSTYLLANSIPGIRGQPHHNLSSALMSRYPMWSEGGLGLGCRISPWLRPKSIAEQQNLRRDHPDRWNEFPHRPRLRGPDLMDTGVRTQANETQRIYSVISVDQGSHHPVVPFFKQVYAADLLYIPKGSALTLRLIHFCSTPTSQSPYTFRPTLAKHFFQ</sequence>
<evidence type="ECO:0000313" key="2">
    <source>
        <dbReference type="EMBL" id="MBW0515525.1"/>
    </source>
</evidence>
<reference evidence="2" key="1">
    <citation type="submission" date="2021-03" db="EMBL/GenBank/DDBJ databases">
        <title>Draft genome sequence of rust myrtle Austropuccinia psidii MF-1, a brazilian biotype.</title>
        <authorList>
            <person name="Quecine M.C."/>
            <person name="Pachon D.M.R."/>
            <person name="Bonatelli M.L."/>
            <person name="Correr F.H."/>
            <person name="Franceschini L.M."/>
            <person name="Leite T.F."/>
            <person name="Margarido G.R.A."/>
            <person name="Almeida C.A."/>
            <person name="Ferrarezi J.A."/>
            <person name="Labate C.A."/>
        </authorList>
    </citation>
    <scope>NUCLEOTIDE SEQUENCE</scope>
    <source>
        <strain evidence="2">MF-1</strain>
    </source>
</reference>
<keyword evidence="3" id="KW-1185">Reference proteome</keyword>
<name>A0A9Q3EAC1_9BASI</name>
<proteinExistence type="predicted"/>
<protein>
    <submittedName>
        <fullName evidence="2">Uncharacterized protein</fullName>
    </submittedName>
</protein>
<evidence type="ECO:0000256" key="1">
    <source>
        <dbReference type="SAM" id="MobiDB-lite"/>
    </source>
</evidence>
<feature type="region of interest" description="Disordered" evidence="1">
    <location>
        <begin position="690"/>
        <end position="709"/>
    </location>
</feature>
<comment type="caution">
    <text evidence="2">The sequence shown here is derived from an EMBL/GenBank/DDBJ whole genome shotgun (WGS) entry which is preliminary data.</text>
</comment>
<feature type="compositionally biased region" description="Polar residues" evidence="1">
    <location>
        <begin position="18"/>
        <end position="27"/>
    </location>
</feature>
<feature type="region of interest" description="Disordered" evidence="1">
    <location>
        <begin position="15"/>
        <end position="40"/>
    </location>
</feature>
<dbReference type="EMBL" id="AVOT02024677">
    <property type="protein sequence ID" value="MBW0515525.1"/>
    <property type="molecule type" value="Genomic_DNA"/>
</dbReference>
<gene>
    <name evidence="2" type="ORF">O181_055240</name>
</gene>
<feature type="region of interest" description="Disordered" evidence="1">
    <location>
        <begin position="292"/>
        <end position="312"/>
    </location>
</feature>
<dbReference type="OrthoDB" id="2498400at2759"/>
<dbReference type="AlphaFoldDB" id="A0A9Q3EAC1"/>
<evidence type="ECO:0000313" key="3">
    <source>
        <dbReference type="Proteomes" id="UP000765509"/>
    </source>
</evidence>